<protein>
    <submittedName>
        <fullName evidence="2">Uncharacterized protein</fullName>
    </submittedName>
</protein>
<feature type="compositionally biased region" description="Basic and acidic residues" evidence="1">
    <location>
        <begin position="320"/>
        <end position="329"/>
    </location>
</feature>
<comment type="caution">
    <text evidence="2">The sequence shown here is derived from an EMBL/GenBank/DDBJ whole genome shotgun (WGS) entry which is preliminary data.</text>
</comment>
<feature type="compositionally biased region" description="Polar residues" evidence="1">
    <location>
        <begin position="223"/>
        <end position="238"/>
    </location>
</feature>
<name>A0ABC8QT51_9AQUA</name>
<dbReference type="PANTHER" id="PTHR31008:SF5">
    <property type="entry name" value="EXPRESSED PROTEIN"/>
    <property type="match status" value="1"/>
</dbReference>
<feature type="compositionally biased region" description="Acidic residues" evidence="1">
    <location>
        <begin position="259"/>
        <end position="272"/>
    </location>
</feature>
<organism evidence="2 3">
    <name type="scientific">Ilex paraguariensis</name>
    <name type="common">yerba mate</name>
    <dbReference type="NCBI Taxonomy" id="185542"/>
    <lineage>
        <taxon>Eukaryota</taxon>
        <taxon>Viridiplantae</taxon>
        <taxon>Streptophyta</taxon>
        <taxon>Embryophyta</taxon>
        <taxon>Tracheophyta</taxon>
        <taxon>Spermatophyta</taxon>
        <taxon>Magnoliopsida</taxon>
        <taxon>eudicotyledons</taxon>
        <taxon>Gunneridae</taxon>
        <taxon>Pentapetalae</taxon>
        <taxon>asterids</taxon>
        <taxon>campanulids</taxon>
        <taxon>Aquifoliales</taxon>
        <taxon>Aquifoliaceae</taxon>
        <taxon>Ilex</taxon>
    </lineage>
</organism>
<gene>
    <name evidence="2" type="ORF">ILEXP_LOCUS2875</name>
</gene>
<evidence type="ECO:0000313" key="2">
    <source>
        <dbReference type="EMBL" id="CAK9135919.1"/>
    </source>
</evidence>
<evidence type="ECO:0000256" key="1">
    <source>
        <dbReference type="SAM" id="MobiDB-lite"/>
    </source>
</evidence>
<dbReference type="PANTHER" id="PTHR31008">
    <property type="entry name" value="COP1-INTERACTING PROTEIN-RELATED"/>
    <property type="match status" value="1"/>
</dbReference>
<feature type="region of interest" description="Disordered" evidence="1">
    <location>
        <begin position="201"/>
        <end position="306"/>
    </location>
</feature>
<dbReference type="EMBL" id="CAUOFW020000725">
    <property type="protein sequence ID" value="CAK9135919.1"/>
    <property type="molecule type" value="Genomic_DNA"/>
</dbReference>
<dbReference type="Proteomes" id="UP001642360">
    <property type="component" value="Unassembled WGS sequence"/>
</dbReference>
<feature type="compositionally biased region" description="Low complexity" evidence="1">
    <location>
        <begin position="282"/>
        <end position="305"/>
    </location>
</feature>
<sequence length="352" mass="38883">MAGGIDAAAPLDYVEFQIFPSENRYEACVCGGNKLETLASGLLEQLVLHFPEVKDLDSKGSNCNFKFQHPDNVSGAEWFTKSTLTRFLCIVCSPDKLNIGNYIVNEISQLEEARRFHLSLYTKDEVDIAPSDASKNELLRAMDLRLTALREELAAAINQAAGATCSLKEITDLEKLSHHFGALDLRNSLCKLVELSQKSQNVDFPSDDKPLLTNDSRNDRVSKTNGGAQMSKEPQSDTPVKYGVSPAKVAQVERQNSSESEESSYSSEEDQPSVERSRTLIRSASPRRSASPMRRIQIGRSGSRRATALTIKSLNFIPARERVASHRDAAANSSEEEGSEQPPKNLRPMYGE</sequence>
<proteinExistence type="predicted"/>
<keyword evidence="3" id="KW-1185">Reference proteome</keyword>
<dbReference type="AlphaFoldDB" id="A0ABC8QT51"/>
<evidence type="ECO:0000313" key="3">
    <source>
        <dbReference type="Proteomes" id="UP001642360"/>
    </source>
</evidence>
<reference evidence="2 3" key="1">
    <citation type="submission" date="2024-02" db="EMBL/GenBank/DDBJ databases">
        <authorList>
            <person name="Vignale AGUSTIN F."/>
            <person name="Sosa J E."/>
            <person name="Modenutti C."/>
        </authorList>
    </citation>
    <scope>NUCLEOTIDE SEQUENCE [LARGE SCALE GENOMIC DNA]</scope>
</reference>
<feature type="region of interest" description="Disordered" evidence="1">
    <location>
        <begin position="320"/>
        <end position="352"/>
    </location>
</feature>
<feature type="compositionally biased region" description="Basic and acidic residues" evidence="1">
    <location>
        <begin position="206"/>
        <end position="222"/>
    </location>
</feature>
<accession>A0ABC8QT51</accession>